<dbReference type="eggNOG" id="arCOG11919">
    <property type="taxonomic scope" value="Archaea"/>
</dbReference>
<geneLocation type="plasmid" evidence="1 3">
    <name>pHBOR05</name>
</geneLocation>
<keyword evidence="3" id="KW-1185">Reference proteome</keyword>
<dbReference type="GeneID" id="79382661"/>
<dbReference type="Proteomes" id="UP000006663">
    <property type="component" value="Plasmid pHBOR05"/>
</dbReference>
<dbReference type="HOGENOM" id="CLU_3210845_0_0_2"/>
<evidence type="ECO:0000313" key="2">
    <source>
        <dbReference type="EMBL" id="ELY23060.1"/>
    </source>
</evidence>
<evidence type="ECO:0000313" key="3">
    <source>
        <dbReference type="Proteomes" id="UP000006663"/>
    </source>
</evidence>
<dbReference type="RefSeq" id="WP_006057210.1">
    <property type="nucleotide sequence ID" value="NC_014737.1"/>
</dbReference>
<reference evidence="2 4" key="3">
    <citation type="journal article" date="2014" name="PLoS Genet.">
        <title>Phylogenetically driven sequencing of extremely halophilic archaea reveals strategies for static and dynamic osmo-response.</title>
        <authorList>
            <person name="Becker E.A."/>
            <person name="Seitzer P.M."/>
            <person name="Tritt A."/>
            <person name="Larsen D."/>
            <person name="Krusor M."/>
            <person name="Yao A.I."/>
            <person name="Wu D."/>
            <person name="Madern D."/>
            <person name="Eisen J.A."/>
            <person name="Darling A.E."/>
            <person name="Facciotti M.T."/>
        </authorList>
    </citation>
    <scope>NUCLEOTIDE SEQUENCE [LARGE SCALE GENOMIC DNA]</scope>
    <source>
        <strain evidence="2 4">DSM 11551</strain>
    </source>
</reference>
<sequence>MRTSDARVTARMRRTESGEVLREYIVDGVAYGSIDAVKTALGGA</sequence>
<evidence type="ECO:0000313" key="1">
    <source>
        <dbReference type="EMBL" id="ADQ69509.1"/>
    </source>
</evidence>
<dbReference type="EMBL" id="CP001695">
    <property type="protein sequence ID" value="ADQ69509.1"/>
    <property type="molecule type" value="Genomic_DNA"/>
</dbReference>
<evidence type="ECO:0000313" key="4">
    <source>
        <dbReference type="Proteomes" id="UP000011585"/>
    </source>
</evidence>
<dbReference type="AlphaFoldDB" id="E4NWT9"/>
<protein>
    <submittedName>
        <fullName evidence="1">Uncharacterized protein</fullName>
    </submittedName>
</protein>
<organism evidence="1 3">
    <name type="scientific">Halogeometricum borinquense (strain ATCC 700274 / DSM 11551 / JCM 10706 / KCTC 4070 / PR3)</name>
    <dbReference type="NCBI Taxonomy" id="469382"/>
    <lineage>
        <taxon>Archaea</taxon>
        <taxon>Methanobacteriati</taxon>
        <taxon>Methanobacteriota</taxon>
        <taxon>Stenosarchaea group</taxon>
        <taxon>Halobacteria</taxon>
        <taxon>Halobacteriales</taxon>
        <taxon>Haloferacaceae</taxon>
        <taxon>Halogeometricum</taxon>
    </lineage>
</organism>
<name>E4NWT9_HALBP</name>
<proteinExistence type="predicted"/>
<keyword evidence="1" id="KW-0614">Plasmid</keyword>
<gene>
    <name evidence="1" type="ordered locus">Hbor_38040</name>
    <name evidence="2" type="ORF">C499_19600</name>
</gene>
<dbReference type="KEGG" id="hbo:Hbor_38040"/>
<accession>E4NWT9</accession>
<reference evidence="1" key="2">
    <citation type="submission" date="2009-08" db="EMBL/GenBank/DDBJ databases">
        <title>The complete plasmid5 of Halogeometricum borinquense DSM 11551.</title>
        <authorList>
            <consortium name="US DOE Joint Genome Institute (JGI-PGF)"/>
            <person name="Lucas S."/>
            <person name="Copeland A."/>
            <person name="Lapidus A."/>
            <person name="Glavina del Rio T."/>
            <person name="Dalin E."/>
            <person name="Tice H."/>
            <person name="Bruce D."/>
            <person name="Goodwin L."/>
            <person name="Pitluck S."/>
            <person name="Kyrpides N."/>
            <person name="Mavromatis K."/>
            <person name="Mikhailova N."/>
            <person name="Anderson I."/>
            <person name="Brettin T."/>
            <person name="Detter J.C."/>
            <person name="Han C."/>
            <person name="Larimer F."/>
            <person name="Land M."/>
            <person name="Hauser L."/>
            <person name="Markowitz V."/>
            <person name="Cheng J.-F."/>
            <person name="Hugenholtz P."/>
            <person name="Woyke T."/>
            <person name="Wu D."/>
            <person name="Tindal B."/>
            <person name="Klenk H.-P."/>
            <person name="Eisen J.A."/>
        </authorList>
    </citation>
    <scope>NUCLEOTIDE SEQUENCE</scope>
    <source>
        <strain evidence="1">PR 3</strain>
        <plasmid evidence="1">pHBOR05</plasmid>
    </source>
</reference>
<dbReference type="EMBL" id="AOHT01000054">
    <property type="protein sequence ID" value="ELY23060.1"/>
    <property type="molecule type" value="Genomic_DNA"/>
</dbReference>
<reference evidence="3" key="1">
    <citation type="journal article" date="2009" name="Stand. Genomic Sci.">
        <title>Complete genome sequence of Halogeometricum borinquense type strain (PR3).</title>
        <authorList>
            <person name="Malfatti S."/>
            <person name="Tindall B.J."/>
            <person name="Schneider S."/>
            <person name="Fahnrich R."/>
            <person name="Lapidus A."/>
            <person name="Labuttii K."/>
            <person name="Copeland A."/>
            <person name="Glavina Del Rio T."/>
            <person name="Nolan M."/>
            <person name="Chen F."/>
            <person name="Lucas S."/>
            <person name="Tice H."/>
            <person name="Cheng J.F."/>
            <person name="Bruce D."/>
            <person name="Goodwin L."/>
            <person name="Pitluck S."/>
            <person name="Anderson I."/>
            <person name="Pati A."/>
            <person name="Ivanova N."/>
            <person name="Mavromatis K."/>
            <person name="Chen A."/>
            <person name="Palaniappan K."/>
            <person name="D'haeseleer P."/>
            <person name="Goker M."/>
            <person name="Bristow J."/>
            <person name="Eisen J.A."/>
            <person name="Markowitz V."/>
            <person name="Hugenholtz P."/>
            <person name="Kyrpides N.C."/>
            <person name="Klenk H.P."/>
            <person name="Chain P."/>
        </authorList>
    </citation>
    <scope>NUCLEOTIDE SEQUENCE [LARGE SCALE GENOMIC DNA]</scope>
    <source>
        <strain evidence="3">ATCC 700274 / DSM 11551 / JCM 10706 / KCTC 4070 / PR3</strain>
        <plasmid evidence="3">pHBOR05</plasmid>
    </source>
</reference>
<dbReference type="Proteomes" id="UP000011585">
    <property type="component" value="Unassembled WGS sequence"/>
</dbReference>